<name>A0A4C1YTV9_EUMVA</name>
<sequence length="248" mass="28372">MRSAWAREPYPTRGRHRLIRVSVTDRLRSSSMLGAESLLKIKFDYIIEVREVMSLDSEHLNETTRNPGQSGRRHHPRVVDDQRRYASSNSPEQNESPNELRGGRSPFSAHLNSILFWPPKVALVTANEKRDLRLPLHLRNYESPVRYYSGARKAILPQRRTVVYNVSFEVCDVNEDKLRQLDKLVDTKNFSRCGTLTEQVRFAPVGPVLSYTPGATGSVALLRTSELDQAEQPGDQIYSNVRDLKITR</sequence>
<evidence type="ECO:0000256" key="1">
    <source>
        <dbReference type="SAM" id="MobiDB-lite"/>
    </source>
</evidence>
<dbReference type="Proteomes" id="UP000299102">
    <property type="component" value="Unassembled WGS sequence"/>
</dbReference>
<protein>
    <submittedName>
        <fullName evidence="2">Uncharacterized protein</fullName>
    </submittedName>
</protein>
<proteinExistence type="predicted"/>
<reference evidence="2 3" key="1">
    <citation type="journal article" date="2019" name="Commun. Biol.">
        <title>The bagworm genome reveals a unique fibroin gene that provides high tensile strength.</title>
        <authorList>
            <person name="Kono N."/>
            <person name="Nakamura H."/>
            <person name="Ohtoshi R."/>
            <person name="Tomita M."/>
            <person name="Numata K."/>
            <person name="Arakawa K."/>
        </authorList>
    </citation>
    <scope>NUCLEOTIDE SEQUENCE [LARGE SCALE GENOMIC DNA]</scope>
</reference>
<evidence type="ECO:0000313" key="2">
    <source>
        <dbReference type="EMBL" id="GBP79931.1"/>
    </source>
</evidence>
<accession>A0A4C1YTV9</accession>
<dbReference type="AlphaFoldDB" id="A0A4C1YTV9"/>
<dbReference type="EMBL" id="BGZK01001438">
    <property type="protein sequence ID" value="GBP79931.1"/>
    <property type="molecule type" value="Genomic_DNA"/>
</dbReference>
<feature type="region of interest" description="Disordered" evidence="1">
    <location>
        <begin position="58"/>
        <end position="104"/>
    </location>
</feature>
<keyword evidence="3" id="KW-1185">Reference proteome</keyword>
<evidence type="ECO:0000313" key="3">
    <source>
        <dbReference type="Proteomes" id="UP000299102"/>
    </source>
</evidence>
<gene>
    <name evidence="2" type="ORF">EVAR_75303_1</name>
</gene>
<comment type="caution">
    <text evidence="2">The sequence shown here is derived from an EMBL/GenBank/DDBJ whole genome shotgun (WGS) entry which is preliminary data.</text>
</comment>
<organism evidence="2 3">
    <name type="scientific">Eumeta variegata</name>
    <name type="common">Bagworm moth</name>
    <name type="synonym">Eumeta japonica</name>
    <dbReference type="NCBI Taxonomy" id="151549"/>
    <lineage>
        <taxon>Eukaryota</taxon>
        <taxon>Metazoa</taxon>
        <taxon>Ecdysozoa</taxon>
        <taxon>Arthropoda</taxon>
        <taxon>Hexapoda</taxon>
        <taxon>Insecta</taxon>
        <taxon>Pterygota</taxon>
        <taxon>Neoptera</taxon>
        <taxon>Endopterygota</taxon>
        <taxon>Lepidoptera</taxon>
        <taxon>Glossata</taxon>
        <taxon>Ditrysia</taxon>
        <taxon>Tineoidea</taxon>
        <taxon>Psychidae</taxon>
        <taxon>Oiketicinae</taxon>
        <taxon>Eumeta</taxon>
    </lineage>
</organism>
<feature type="compositionally biased region" description="Low complexity" evidence="1">
    <location>
        <begin position="87"/>
        <end position="99"/>
    </location>
</feature>